<feature type="transmembrane region" description="Helical" evidence="6">
    <location>
        <begin position="136"/>
        <end position="161"/>
    </location>
</feature>
<feature type="transmembrane region" description="Helical" evidence="6">
    <location>
        <begin position="47"/>
        <end position="66"/>
    </location>
</feature>
<dbReference type="RefSeq" id="WP_379292536.1">
    <property type="nucleotide sequence ID" value="NZ_JBHTKX010000001.1"/>
</dbReference>
<feature type="transmembrane region" description="Helical" evidence="6">
    <location>
        <begin position="259"/>
        <end position="281"/>
    </location>
</feature>
<keyword evidence="2" id="KW-0813">Transport</keyword>
<name>A0ABW3PRL0_9BACL</name>
<feature type="transmembrane region" description="Helical" evidence="6">
    <location>
        <begin position="293"/>
        <end position="311"/>
    </location>
</feature>
<dbReference type="InterPro" id="IPR011701">
    <property type="entry name" value="MFS"/>
</dbReference>
<feature type="transmembrane region" description="Helical" evidence="6">
    <location>
        <begin position="167"/>
        <end position="188"/>
    </location>
</feature>
<dbReference type="EMBL" id="JBHTKX010000001">
    <property type="protein sequence ID" value="MFD1128080.1"/>
    <property type="molecule type" value="Genomic_DNA"/>
</dbReference>
<evidence type="ECO:0000256" key="6">
    <source>
        <dbReference type="SAM" id="Phobius"/>
    </source>
</evidence>
<gene>
    <name evidence="8" type="ORF">ACFQ3J_07840</name>
</gene>
<feature type="transmembrane region" description="Helical" evidence="6">
    <location>
        <begin position="382"/>
        <end position="401"/>
    </location>
</feature>
<comment type="subcellular location">
    <subcellularLocation>
        <location evidence="1">Cell membrane</location>
        <topology evidence="1">Multi-pass membrane protein</topology>
    </subcellularLocation>
</comment>
<feature type="transmembrane region" description="Helical" evidence="6">
    <location>
        <begin position="317"/>
        <end position="334"/>
    </location>
</feature>
<dbReference type="InterPro" id="IPR020846">
    <property type="entry name" value="MFS_dom"/>
</dbReference>
<feature type="domain" description="Major facilitator superfamily (MFS) profile" evidence="7">
    <location>
        <begin position="1"/>
        <end position="406"/>
    </location>
</feature>
<evidence type="ECO:0000256" key="2">
    <source>
        <dbReference type="ARBA" id="ARBA00022448"/>
    </source>
</evidence>
<dbReference type="InterPro" id="IPR036259">
    <property type="entry name" value="MFS_trans_sf"/>
</dbReference>
<evidence type="ECO:0000313" key="8">
    <source>
        <dbReference type="EMBL" id="MFD1128080.1"/>
    </source>
</evidence>
<keyword evidence="5 6" id="KW-0472">Membrane</keyword>
<dbReference type="Pfam" id="PF07690">
    <property type="entry name" value="MFS_1"/>
    <property type="match status" value="1"/>
</dbReference>
<dbReference type="PANTHER" id="PTHR23518:SF2">
    <property type="entry name" value="MAJOR FACILITATOR SUPERFAMILY TRANSPORTER"/>
    <property type="match status" value="1"/>
</dbReference>
<keyword evidence="3 6" id="KW-0812">Transmembrane</keyword>
<evidence type="ECO:0000256" key="4">
    <source>
        <dbReference type="ARBA" id="ARBA00022989"/>
    </source>
</evidence>
<feature type="transmembrane region" description="Helical" evidence="6">
    <location>
        <begin position="220"/>
        <end position="239"/>
    </location>
</feature>
<organism evidence="8 9">
    <name type="scientific">Paenibacillus provencensis</name>
    <dbReference type="NCBI Taxonomy" id="441151"/>
    <lineage>
        <taxon>Bacteria</taxon>
        <taxon>Bacillati</taxon>
        <taxon>Bacillota</taxon>
        <taxon>Bacilli</taxon>
        <taxon>Bacillales</taxon>
        <taxon>Paenibacillaceae</taxon>
        <taxon>Paenibacillus</taxon>
    </lineage>
</organism>
<evidence type="ECO:0000256" key="5">
    <source>
        <dbReference type="ARBA" id="ARBA00023136"/>
    </source>
</evidence>
<feature type="transmembrane region" description="Helical" evidence="6">
    <location>
        <begin position="354"/>
        <end position="376"/>
    </location>
</feature>
<dbReference type="Gene3D" id="1.20.1250.20">
    <property type="entry name" value="MFS general substrate transporter like domains"/>
    <property type="match status" value="1"/>
</dbReference>
<dbReference type="SUPFAM" id="SSF103473">
    <property type="entry name" value="MFS general substrate transporter"/>
    <property type="match status" value="1"/>
</dbReference>
<dbReference type="PROSITE" id="PS50850">
    <property type="entry name" value="MFS"/>
    <property type="match status" value="1"/>
</dbReference>
<evidence type="ECO:0000313" key="9">
    <source>
        <dbReference type="Proteomes" id="UP001597169"/>
    </source>
</evidence>
<keyword evidence="4 6" id="KW-1133">Transmembrane helix</keyword>
<accession>A0ABW3PRL0</accession>
<evidence type="ECO:0000256" key="1">
    <source>
        <dbReference type="ARBA" id="ARBA00004651"/>
    </source>
</evidence>
<dbReference type="Proteomes" id="UP001597169">
    <property type="component" value="Unassembled WGS sequence"/>
</dbReference>
<reference evidence="9" key="1">
    <citation type="journal article" date="2019" name="Int. J. Syst. Evol. Microbiol.">
        <title>The Global Catalogue of Microorganisms (GCM) 10K type strain sequencing project: providing services to taxonomists for standard genome sequencing and annotation.</title>
        <authorList>
            <consortium name="The Broad Institute Genomics Platform"/>
            <consortium name="The Broad Institute Genome Sequencing Center for Infectious Disease"/>
            <person name="Wu L."/>
            <person name="Ma J."/>
        </authorList>
    </citation>
    <scope>NUCLEOTIDE SEQUENCE [LARGE SCALE GENOMIC DNA]</scope>
    <source>
        <strain evidence="9">CCUG 53519</strain>
    </source>
</reference>
<keyword evidence="9" id="KW-1185">Reference proteome</keyword>
<sequence>MASNSIRQLTGNAKGCLIYEPLFLIPYSMFVTYSSIFMYELGVTEAGIGWITSIGLLVQVLSSFLSGYLTDRMGRKRALLYFDVLSWSVATLLWAVSQNFWFFVIAAIVNGFQKVPHTAFYCLLVEDTAPKQRTYVFTLLQLISVVGGLFAPIGGLLVYHFSLVPGVRIMFVLAFIMMTIQFIGRHYATKETEIGCRKMKESKSMSIREGMSDYLSVMKIMLRSPMLLLIFGVYILFNFQTTVKTTYVSIFMVEYLQLGSGLISIFPAFSSIIMLMFMRWIMPSINESQVNRIMVWGFVISVLSNVILVVAPKGDLIILSISTIVAAIGTMKTYPYLETAVANAIDDDNRAKIFALLQVLILIVISPSGVIGGWAYGIDPRIPFLLVAGAFVISIPLMMVYTKKQHQVQLASGSNSMTNDSF</sequence>
<evidence type="ECO:0000259" key="7">
    <source>
        <dbReference type="PROSITE" id="PS50850"/>
    </source>
</evidence>
<comment type="caution">
    <text evidence="8">The sequence shown here is derived from an EMBL/GenBank/DDBJ whole genome shotgun (WGS) entry which is preliminary data.</text>
</comment>
<evidence type="ECO:0000256" key="3">
    <source>
        <dbReference type="ARBA" id="ARBA00022692"/>
    </source>
</evidence>
<proteinExistence type="predicted"/>
<feature type="transmembrane region" description="Helical" evidence="6">
    <location>
        <begin position="21"/>
        <end position="41"/>
    </location>
</feature>
<dbReference type="PANTHER" id="PTHR23518">
    <property type="entry name" value="C-METHYLTRANSFERASE"/>
    <property type="match status" value="1"/>
</dbReference>
<protein>
    <submittedName>
        <fullName evidence="8">MFS transporter</fullName>
    </submittedName>
</protein>